<accession>A0A2D0ABF4</accession>
<feature type="compositionally biased region" description="Basic and acidic residues" evidence="1">
    <location>
        <begin position="78"/>
        <end position="88"/>
    </location>
</feature>
<evidence type="ECO:0000313" key="2">
    <source>
        <dbReference type="EMBL" id="OWO96180.1"/>
    </source>
</evidence>
<evidence type="ECO:0000313" key="3">
    <source>
        <dbReference type="Proteomes" id="UP000197269"/>
    </source>
</evidence>
<evidence type="ECO:0008006" key="4">
    <source>
        <dbReference type="Google" id="ProtNLM"/>
    </source>
</evidence>
<dbReference type="Pfam" id="PF06059">
    <property type="entry name" value="DUF930"/>
    <property type="match status" value="1"/>
</dbReference>
<sequence>MTACWPQLRQRSRGFLLLWLDAAGFKGHIAAVAEEDVEPAEAHEAPEQRPEIRWGVGASVLLHVPLIALLIFGLPKIEPKPPEDESVKVELVPPPEEKKPEEKKPEKPPEPKPPEQAKKQPPPSPPPPPAPPPPPSDAVKPEPSTPMQSISHSVPEFADKDTAPEQKEQALPRHADAPKPSIADVKPASAPVEPPQPEKSEVSKTMPAANAVPQDIELPQVQIAEVNAEKTEPDGVRLDEARTNLEQAEHPKETAPTPPVTAEAKVSKSEELTEAKILYSEKATADPMIRNAIKNLPRAARINVLCQTELQQQLIHAPEGYKPDFLPSFPRVSKGNILNGTGGAFQSSGWWYDVTLICQVDNDARKVISFRFDVGDKIPKSQWKSRGFLKY</sequence>
<proteinExistence type="predicted"/>
<feature type="compositionally biased region" description="Pro residues" evidence="1">
    <location>
        <begin position="120"/>
        <end position="136"/>
    </location>
</feature>
<organism evidence="2 3">
    <name type="scientific">Rhizobium esperanzae</name>
    <dbReference type="NCBI Taxonomy" id="1967781"/>
    <lineage>
        <taxon>Bacteria</taxon>
        <taxon>Pseudomonadati</taxon>
        <taxon>Pseudomonadota</taxon>
        <taxon>Alphaproteobacteria</taxon>
        <taxon>Hyphomicrobiales</taxon>
        <taxon>Rhizobiaceae</taxon>
        <taxon>Rhizobium/Agrobacterium group</taxon>
        <taxon>Rhizobium</taxon>
    </lineage>
</organism>
<protein>
    <recommendedName>
        <fullName evidence="4">DUF930 domain-containing protein</fullName>
    </recommendedName>
</protein>
<dbReference type="InterPro" id="IPR009273">
    <property type="entry name" value="DUF930"/>
</dbReference>
<dbReference type="RefSeq" id="WP_088391817.1">
    <property type="nucleotide sequence ID" value="NZ_MXPU01000003.1"/>
</dbReference>
<dbReference type="EMBL" id="MXPU01000003">
    <property type="protein sequence ID" value="OWO96180.1"/>
    <property type="molecule type" value="Genomic_DNA"/>
</dbReference>
<dbReference type="AlphaFoldDB" id="A0A2D0ABF4"/>
<feature type="compositionally biased region" description="Basic and acidic residues" evidence="1">
    <location>
        <begin position="95"/>
        <end position="118"/>
    </location>
</feature>
<name>A0A2D0ABF4_9HYPH</name>
<feature type="region of interest" description="Disordered" evidence="1">
    <location>
        <begin position="78"/>
        <end position="217"/>
    </location>
</feature>
<reference evidence="2 3" key="1">
    <citation type="submission" date="2017-03" db="EMBL/GenBank/DDBJ databases">
        <title>Genome of strain Rhizobium sp. CNPSo 668.</title>
        <authorList>
            <person name="Ribeiro R."/>
        </authorList>
    </citation>
    <scope>NUCLEOTIDE SEQUENCE [LARGE SCALE GENOMIC DNA]</scope>
    <source>
        <strain evidence="2 3">CNPSo 668</strain>
    </source>
</reference>
<dbReference type="Proteomes" id="UP000197269">
    <property type="component" value="Unassembled WGS sequence"/>
</dbReference>
<gene>
    <name evidence="2" type="ORF">B5E41_05895</name>
</gene>
<feature type="compositionally biased region" description="Basic and acidic residues" evidence="1">
    <location>
        <begin position="157"/>
        <end position="177"/>
    </location>
</feature>
<evidence type="ECO:0000256" key="1">
    <source>
        <dbReference type="SAM" id="MobiDB-lite"/>
    </source>
</evidence>
<comment type="caution">
    <text evidence="2">The sequence shown here is derived from an EMBL/GenBank/DDBJ whole genome shotgun (WGS) entry which is preliminary data.</text>
</comment>